<comment type="caution">
    <text evidence="3">The sequence shown here is derived from an EMBL/GenBank/DDBJ whole genome shotgun (WGS) entry which is preliminary data.</text>
</comment>
<dbReference type="PANTHER" id="PTHR43592:SF15">
    <property type="entry name" value="CAAX AMINO TERMINAL PROTEASE FAMILY PROTEIN"/>
    <property type="match status" value="1"/>
</dbReference>
<feature type="transmembrane region" description="Helical" evidence="1">
    <location>
        <begin position="148"/>
        <end position="180"/>
    </location>
</feature>
<reference evidence="3 4" key="1">
    <citation type="submission" date="2024-04" db="EMBL/GenBank/DDBJ databases">
        <title>Human intestinal bacterial collection.</title>
        <authorList>
            <person name="Pauvert C."/>
            <person name="Hitch T.C.A."/>
            <person name="Clavel T."/>
        </authorList>
    </citation>
    <scope>NUCLEOTIDE SEQUENCE [LARGE SCALE GENOMIC DNA]</scope>
    <source>
        <strain evidence="3 4">CLA-AA-H249</strain>
    </source>
</reference>
<dbReference type="InterPro" id="IPR003675">
    <property type="entry name" value="Rce1/LyrA-like_dom"/>
</dbReference>
<evidence type="ECO:0000256" key="1">
    <source>
        <dbReference type="SAM" id="Phobius"/>
    </source>
</evidence>
<protein>
    <submittedName>
        <fullName evidence="3">Type II CAAX endopeptidase family protein</fullName>
    </submittedName>
</protein>
<dbReference type="RefSeq" id="WP_349110315.1">
    <property type="nucleotide sequence ID" value="NZ_JBBNIN010000003.1"/>
</dbReference>
<feature type="domain" description="CAAX prenyl protease 2/Lysostaphin resistance protein A-like" evidence="2">
    <location>
        <begin position="113"/>
        <end position="198"/>
    </location>
</feature>
<keyword evidence="1" id="KW-1133">Transmembrane helix</keyword>
<evidence type="ECO:0000313" key="3">
    <source>
        <dbReference type="EMBL" id="MEQ2710082.1"/>
    </source>
</evidence>
<keyword evidence="1" id="KW-0472">Membrane</keyword>
<accession>A0ABV1IT75</accession>
<feature type="transmembrane region" description="Helical" evidence="1">
    <location>
        <begin position="229"/>
        <end position="256"/>
    </location>
</feature>
<organism evidence="3 4">
    <name type="scientific">Anaerostipes amylophilus</name>
    <dbReference type="NCBI Taxonomy" id="2981779"/>
    <lineage>
        <taxon>Bacteria</taxon>
        <taxon>Bacillati</taxon>
        <taxon>Bacillota</taxon>
        <taxon>Clostridia</taxon>
        <taxon>Lachnospirales</taxon>
        <taxon>Lachnospiraceae</taxon>
        <taxon>Anaerostipes</taxon>
    </lineage>
</organism>
<proteinExistence type="predicted"/>
<dbReference type="PANTHER" id="PTHR43592">
    <property type="entry name" value="CAAX AMINO TERMINAL PROTEASE"/>
    <property type="match status" value="1"/>
</dbReference>
<gene>
    <name evidence="3" type="ORF">AAAU51_02685</name>
</gene>
<feature type="transmembrane region" description="Helical" evidence="1">
    <location>
        <begin position="281"/>
        <end position="301"/>
    </location>
</feature>
<keyword evidence="1" id="KW-0812">Transmembrane</keyword>
<dbReference type="EMBL" id="JBBNIN010000003">
    <property type="protein sequence ID" value="MEQ2710082.1"/>
    <property type="molecule type" value="Genomic_DNA"/>
</dbReference>
<feature type="transmembrane region" description="Helical" evidence="1">
    <location>
        <begin position="109"/>
        <end position="127"/>
    </location>
</feature>
<keyword evidence="4" id="KW-1185">Reference proteome</keyword>
<feature type="transmembrane region" description="Helical" evidence="1">
    <location>
        <begin position="34"/>
        <end position="51"/>
    </location>
</feature>
<feature type="transmembrane region" description="Helical" evidence="1">
    <location>
        <begin position="7"/>
        <end position="28"/>
    </location>
</feature>
<name>A0ABV1IT75_9FIRM</name>
<evidence type="ECO:0000259" key="2">
    <source>
        <dbReference type="Pfam" id="PF02517"/>
    </source>
</evidence>
<evidence type="ECO:0000313" key="4">
    <source>
        <dbReference type="Proteomes" id="UP001482154"/>
    </source>
</evidence>
<sequence length="306" mass="34039">MNYIKSAGFFSIFYVILYFGLSIGLRFFITDSDLFTGLFYVILLAATLIYLKICGDDIKTTLRIHPIRIGSFFLIILLAFTIRPVAGFITLIANLFFKDMTTTTMTQKVMQNLSLSILTTAFLPGLVEETIFRGVVYSRVRKANPIKGILLSALFFGIAHMNFQQFCYAFFLGIVFGFLIEASDSILSSMTAHMVFNGSSLLLTYLLSKTDIFNTAANTASGNVSSTDLTTIIASIPMALIGLVLSILLIIAIAYLNGRLGYMKTWFYKQYRASWPKEKSAGFSFFAAVGVCFLFSILMEISAHII</sequence>
<feature type="transmembrane region" description="Helical" evidence="1">
    <location>
        <begin position="72"/>
        <end position="97"/>
    </location>
</feature>
<dbReference type="Pfam" id="PF02517">
    <property type="entry name" value="Rce1-like"/>
    <property type="match status" value="1"/>
</dbReference>
<dbReference type="Proteomes" id="UP001482154">
    <property type="component" value="Unassembled WGS sequence"/>
</dbReference>